<reference evidence="3" key="1">
    <citation type="journal article" date="2019" name="Int. J. Syst. Evol. Microbiol.">
        <title>The Global Catalogue of Microorganisms (GCM) 10K type strain sequencing project: providing services to taxonomists for standard genome sequencing and annotation.</title>
        <authorList>
            <consortium name="The Broad Institute Genomics Platform"/>
            <consortium name="The Broad Institute Genome Sequencing Center for Infectious Disease"/>
            <person name="Wu L."/>
            <person name="Ma J."/>
        </authorList>
    </citation>
    <scope>NUCLEOTIDE SEQUENCE [LARGE SCALE GENOMIC DNA]</scope>
    <source>
        <strain evidence="3">JCM 18956</strain>
    </source>
</reference>
<comment type="caution">
    <text evidence="2">The sequence shown here is derived from an EMBL/GenBank/DDBJ whole genome shotgun (WGS) entry which is preliminary data.</text>
</comment>
<feature type="domain" description="Rhodanese" evidence="1">
    <location>
        <begin position="27"/>
        <end position="114"/>
    </location>
</feature>
<keyword evidence="3" id="KW-1185">Reference proteome</keyword>
<dbReference type="PANTHER" id="PTHR43031:SF1">
    <property type="entry name" value="PYRIDINE NUCLEOTIDE-DISULPHIDE OXIDOREDUCTASE"/>
    <property type="match status" value="1"/>
</dbReference>
<dbReference type="Gene3D" id="3.40.250.10">
    <property type="entry name" value="Rhodanese-like domain"/>
    <property type="match status" value="1"/>
</dbReference>
<gene>
    <name evidence="2" type="ORF">GCM10025780_09450</name>
</gene>
<dbReference type="SMART" id="SM00450">
    <property type="entry name" value="RHOD"/>
    <property type="match status" value="1"/>
</dbReference>
<name>A0ABP8VNR5_9MICO</name>
<dbReference type="PROSITE" id="PS50206">
    <property type="entry name" value="RHODANESE_3"/>
    <property type="match status" value="1"/>
</dbReference>
<dbReference type="InterPro" id="IPR001763">
    <property type="entry name" value="Rhodanese-like_dom"/>
</dbReference>
<evidence type="ECO:0000313" key="2">
    <source>
        <dbReference type="EMBL" id="GAA4668682.1"/>
    </source>
</evidence>
<accession>A0ABP8VNR5</accession>
<sequence length="123" mass="12837">MSDGSTTGAPTAGGREAVTADEAIALVSAGAYLLDVREQHEWDSGHAPDAHMLPMSELGTRLSEVPDDREVLVVCHIGGRSARVTAALRENGFDAIDVLGGMVAWQHAEGELTSENGSEPQVG</sequence>
<dbReference type="InterPro" id="IPR050229">
    <property type="entry name" value="GlpE_sulfurtransferase"/>
</dbReference>
<dbReference type="Pfam" id="PF00581">
    <property type="entry name" value="Rhodanese"/>
    <property type="match status" value="1"/>
</dbReference>
<dbReference type="EMBL" id="BAABLM010000001">
    <property type="protein sequence ID" value="GAA4668682.1"/>
    <property type="molecule type" value="Genomic_DNA"/>
</dbReference>
<organism evidence="2 3">
    <name type="scientific">Frondihabitans cladoniiphilus</name>
    <dbReference type="NCBI Taxonomy" id="715785"/>
    <lineage>
        <taxon>Bacteria</taxon>
        <taxon>Bacillati</taxon>
        <taxon>Actinomycetota</taxon>
        <taxon>Actinomycetes</taxon>
        <taxon>Micrococcales</taxon>
        <taxon>Microbacteriaceae</taxon>
        <taxon>Frondihabitans</taxon>
    </lineage>
</organism>
<dbReference type="SUPFAM" id="SSF52821">
    <property type="entry name" value="Rhodanese/Cell cycle control phosphatase"/>
    <property type="match status" value="1"/>
</dbReference>
<dbReference type="InterPro" id="IPR036873">
    <property type="entry name" value="Rhodanese-like_dom_sf"/>
</dbReference>
<dbReference type="CDD" id="cd00158">
    <property type="entry name" value="RHOD"/>
    <property type="match status" value="1"/>
</dbReference>
<protein>
    <submittedName>
        <fullName evidence="2">Rhodanese-like domain-containing protein</fullName>
    </submittedName>
</protein>
<evidence type="ECO:0000259" key="1">
    <source>
        <dbReference type="PROSITE" id="PS50206"/>
    </source>
</evidence>
<dbReference type="PANTHER" id="PTHR43031">
    <property type="entry name" value="FAD-DEPENDENT OXIDOREDUCTASE"/>
    <property type="match status" value="1"/>
</dbReference>
<evidence type="ECO:0000313" key="3">
    <source>
        <dbReference type="Proteomes" id="UP001501295"/>
    </source>
</evidence>
<dbReference type="RefSeq" id="WP_345373752.1">
    <property type="nucleotide sequence ID" value="NZ_BAABLM010000001.1"/>
</dbReference>
<proteinExistence type="predicted"/>
<dbReference type="Proteomes" id="UP001501295">
    <property type="component" value="Unassembled WGS sequence"/>
</dbReference>